<dbReference type="InParanoid" id="A0A371RG21"/>
<dbReference type="EMBL" id="QUQO01000001">
    <property type="protein sequence ID" value="RFB04376.1"/>
    <property type="molecule type" value="Genomic_DNA"/>
</dbReference>
<dbReference type="InterPro" id="IPR006913">
    <property type="entry name" value="CENP-V/GFA"/>
</dbReference>
<sequence length="141" mass="15329">MGERTGSCLCGGIEFTVTPGSDKVGACHCNMCRKVAAGPFMTIGCDSDFRVTTGEDMLGVFVSSDWAERGFCKGCGSPLFWRLRDGSMMQLSVNSLDDPGTLTFDHEVFIDHKPDYYSFAQKTHQMTEAEVLAAFAEGKSS</sequence>
<organism evidence="6 7">
    <name type="scientific">Parvularcula marina</name>
    <dbReference type="NCBI Taxonomy" id="2292771"/>
    <lineage>
        <taxon>Bacteria</taxon>
        <taxon>Pseudomonadati</taxon>
        <taxon>Pseudomonadota</taxon>
        <taxon>Alphaproteobacteria</taxon>
        <taxon>Parvularculales</taxon>
        <taxon>Parvularculaceae</taxon>
        <taxon>Parvularcula</taxon>
    </lineage>
</organism>
<dbReference type="Proteomes" id="UP000264589">
    <property type="component" value="Unassembled WGS sequence"/>
</dbReference>
<accession>A0A371RG21</accession>
<comment type="similarity">
    <text evidence="1">Belongs to the Gfa family.</text>
</comment>
<evidence type="ECO:0000259" key="5">
    <source>
        <dbReference type="PROSITE" id="PS51891"/>
    </source>
</evidence>
<dbReference type="Pfam" id="PF04828">
    <property type="entry name" value="GFA"/>
    <property type="match status" value="1"/>
</dbReference>
<dbReference type="Gene3D" id="3.90.1590.10">
    <property type="entry name" value="glutathione-dependent formaldehyde- activating enzyme (gfa)"/>
    <property type="match status" value="1"/>
</dbReference>
<comment type="caution">
    <text evidence="6">The sequence shown here is derived from an EMBL/GenBank/DDBJ whole genome shotgun (WGS) entry which is preliminary data.</text>
</comment>
<keyword evidence="3" id="KW-0862">Zinc</keyword>
<dbReference type="SUPFAM" id="SSF51316">
    <property type="entry name" value="Mss4-like"/>
    <property type="match status" value="1"/>
</dbReference>
<protein>
    <submittedName>
        <fullName evidence="6">GFA family protein</fullName>
    </submittedName>
</protein>
<dbReference type="PROSITE" id="PS51891">
    <property type="entry name" value="CENP_V_GFA"/>
    <property type="match status" value="1"/>
</dbReference>
<dbReference type="InterPro" id="IPR011057">
    <property type="entry name" value="Mss4-like_sf"/>
</dbReference>
<dbReference type="RefSeq" id="WP_116391009.1">
    <property type="nucleotide sequence ID" value="NZ_QUQO01000001.1"/>
</dbReference>
<evidence type="ECO:0000256" key="2">
    <source>
        <dbReference type="ARBA" id="ARBA00022723"/>
    </source>
</evidence>
<feature type="domain" description="CENP-V/GFA" evidence="5">
    <location>
        <begin position="4"/>
        <end position="118"/>
    </location>
</feature>
<evidence type="ECO:0000256" key="1">
    <source>
        <dbReference type="ARBA" id="ARBA00005495"/>
    </source>
</evidence>
<evidence type="ECO:0000256" key="4">
    <source>
        <dbReference type="ARBA" id="ARBA00023239"/>
    </source>
</evidence>
<dbReference type="GO" id="GO:0016846">
    <property type="term" value="F:carbon-sulfur lyase activity"/>
    <property type="evidence" value="ECO:0007669"/>
    <property type="project" value="InterPro"/>
</dbReference>
<keyword evidence="4" id="KW-0456">Lyase</keyword>
<keyword evidence="7" id="KW-1185">Reference proteome</keyword>
<keyword evidence="2" id="KW-0479">Metal-binding</keyword>
<evidence type="ECO:0000313" key="6">
    <source>
        <dbReference type="EMBL" id="RFB04376.1"/>
    </source>
</evidence>
<proteinExistence type="inferred from homology"/>
<dbReference type="PANTHER" id="PTHR33337">
    <property type="entry name" value="GFA DOMAIN-CONTAINING PROTEIN"/>
    <property type="match status" value="1"/>
</dbReference>
<reference evidence="6 7" key="1">
    <citation type="submission" date="2018-08" db="EMBL/GenBank/DDBJ databases">
        <title>Parvularcula sp. SM1705, isolated from surface water of the South Sea China.</title>
        <authorList>
            <person name="Sun L."/>
        </authorList>
    </citation>
    <scope>NUCLEOTIDE SEQUENCE [LARGE SCALE GENOMIC DNA]</scope>
    <source>
        <strain evidence="6 7">SM1705</strain>
    </source>
</reference>
<dbReference type="PANTHER" id="PTHR33337:SF40">
    <property type="entry name" value="CENP-V_GFA DOMAIN-CONTAINING PROTEIN-RELATED"/>
    <property type="match status" value="1"/>
</dbReference>
<evidence type="ECO:0000256" key="3">
    <source>
        <dbReference type="ARBA" id="ARBA00022833"/>
    </source>
</evidence>
<dbReference type="GO" id="GO:0046872">
    <property type="term" value="F:metal ion binding"/>
    <property type="evidence" value="ECO:0007669"/>
    <property type="project" value="UniProtKB-KW"/>
</dbReference>
<gene>
    <name evidence="6" type="ORF">DX908_03200</name>
</gene>
<dbReference type="AlphaFoldDB" id="A0A371RG21"/>
<dbReference type="OrthoDB" id="7186766at2"/>
<name>A0A371RG21_9PROT</name>
<evidence type="ECO:0000313" key="7">
    <source>
        <dbReference type="Proteomes" id="UP000264589"/>
    </source>
</evidence>